<sequence>MATVRTPDPNPGWLSEYALSETRSRVPMLYVEAVPVRVDPLGAVEHVGVLLRATETGEMSRSLVSGRVLHGESVRGALVRNLEKDLGPTAFPQIPASPVPFTVAEYLPIPGVSPLHDPRQHAVALVFVVPVAGECQPRQDALELSWLSPEEACAPGMLAEMEGGRGVLVKQALAHLGVLPA</sequence>
<keyword evidence="2" id="KW-1185">Reference proteome</keyword>
<dbReference type="RefSeq" id="WP_179518698.1">
    <property type="nucleotide sequence ID" value="NZ_JACCAC010000001.1"/>
</dbReference>
<name>A0A7Y9RW91_9ACTN</name>
<protein>
    <submittedName>
        <fullName evidence="1">ADP-ribose pyrophosphatase YjhB (NUDIX family)</fullName>
    </submittedName>
</protein>
<gene>
    <name evidence="1" type="ORF">BJ989_002753</name>
</gene>
<reference evidence="1 2" key="1">
    <citation type="submission" date="2020-07" db="EMBL/GenBank/DDBJ databases">
        <title>Sequencing the genomes of 1000 actinobacteria strains.</title>
        <authorList>
            <person name="Klenk H.-P."/>
        </authorList>
    </citation>
    <scope>NUCLEOTIDE SEQUENCE [LARGE SCALE GENOMIC DNA]</scope>
    <source>
        <strain evidence="1 2">DSM 24552</strain>
    </source>
</reference>
<dbReference type="InterPro" id="IPR032582">
    <property type="entry name" value="DUF4916"/>
</dbReference>
<proteinExistence type="predicted"/>
<evidence type="ECO:0000313" key="2">
    <source>
        <dbReference type="Proteomes" id="UP000544110"/>
    </source>
</evidence>
<evidence type="ECO:0000313" key="1">
    <source>
        <dbReference type="EMBL" id="NYG56449.1"/>
    </source>
</evidence>
<dbReference type="EMBL" id="JACCAC010000001">
    <property type="protein sequence ID" value="NYG56449.1"/>
    <property type="molecule type" value="Genomic_DNA"/>
</dbReference>
<comment type="caution">
    <text evidence="1">The sequence shown here is derived from an EMBL/GenBank/DDBJ whole genome shotgun (WGS) entry which is preliminary data.</text>
</comment>
<dbReference type="SUPFAM" id="SSF55811">
    <property type="entry name" value="Nudix"/>
    <property type="match status" value="1"/>
</dbReference>
<dbReference type="InterPro" id="IPR015797">
    <property type="entry name" value="NUDIX_hydrolase-like_dom_sf"/>
</dbReference>
<organism evidence="1 2">
    <name type="scientific">Nocardioides perillae</name>
    <dbReference type="NCBI Taxonomy" id="1119534"/>
    <lineage>
        <taxon>Bacteria</taxon>
        <taxon>Bacillati</taxon>
        <taxon>Actinomycetota</taxon>
        <taxon>Actinomycetes</taxon>
        <taxon>Propionibacteriales</taxon>
        <taxon>Nocardioidaceae</taxon>
        <taxon>Nocardioides</taxon>
    </lineage>
</organism>
<dbReference type="Proteomes" id="UP000544110">
    <property type="component" value="Unassembled WGS sequence"/>
</dbReference>
<dbReference type="Pfam" id="PF16262">
    <property type="entry name" value="DUF4916"/>
    <property type="match status" value="1"/>
</dbReference>
<dbReference type="Gene3D" id="3.90.79.10">
    <property type="entry name" value="Nucleoside Triphosphate Pyrophosphohydrolase"/>
    <property type="match status" value="1"/>
</dbReference>
<dbReference type="AlphaFoldDB" id="A0A7Y9RW91"/>
<accession>A0A7Y9RW91</accession>